<evidence type="ECO:0000256" key="1">
    <source>
        <dbReference type="SAM" id="Phobius"/>
    </source>
</evidence>
<dbReference type="EMBL" id="KN837242">
    <property type="protein sequence ID" value="KIJ31469.1"/>
    <property type="molecule type" value="Genomic_DNA"/>
</dbReference>
<feature type="transmembrane region" description="Helical" evidence="1">
    <location>
        <begin position="166"/>
        <end position="186"/>
    </location>
</feature>
<gene>
    <name evidence="3" type="ORF">M422DRAFT_36224</name>
</gene>
<feature type="transmembrane region" description="Helical" evidence="1">
    <location>
        <begin position="118"/>
        <end position="137"/>
    </location>
</feature>
<dbReference type="Proteomes" id="UP000054279">
    <property type="component" value="Unassembled WGS sequence"/>
</dbReference>
<dbReference type="Pfam" id="PF20151">
    <property type="entry name" value="DUF6533"/>
    <property type="match status" value="1"/>
</dbReference>
<keyword evidence="1" id="KW-1133">Transmembrane helix</keyword>
<sequence length="386" mass="43080">MPSTSSFETAALIKQNVTYLDIVAAAVLVYDYLLTIEMEARLVWPVPWNVGKILYFLTRYPVSAETFMVLYHQFSVLTPGECKGLFRAIGFGLGIGTLMAESILAVRTWVIWHRNTRIGYFLLGSLILCWAPLFYFLKVALYSLDFSTLPSPDTPGCFLVKQSRDLYILFVIVMIFETLVLGLTLLKGVEHLRGTNSTLVSVLYRDGILNYIYLCILSIINVTVLLAAPHGYSTLLTALQRTLHSILSARILLHLREVAVLRTLATGDTATATYSYRDPSGCFTTEMGVFTTSINRTMRSGESVAWEFNSGRKSPGVDTMMTSYGQSNLDSTYDESPVNSENGLIVREVGPEDLFGDREEGQWPETVTWFGDTQDLDVGRNGDVEL</sequence>
<name>A0A0C9UAB0_SPHS4</name>
<feature type="transmembrane region" description="Helical" evidence="1">
    <location>
        <begin position="207"/>
        <end position="228"/>
    </location>
</feature>
<accession>A0A0C9UAB0</accession>
<feature type="domain" description="DUF6533" evidence="2">
    <location>
        <begin position="19"/>
        <end position="61"/>
    </location>
</feature>
<proteinExistence type="predicted"/>
<reference evidence="3 4" key="1">
    <citation type="submission" date="2014-06" db="EMBL/GenBank/DDBJ databases">
        <title>Evolutionary Origins and Diversification of the Mycorrhizal Mutualists.</title>
        <authorList>
            <consortium name="DOE Joint Genome Institute"/>
            <consortium name="Mycorrhizal Genomics Consortium"/>
            <person name="Kohler A."/>
            <person name="Kuo A."/>
            <person name="Nagy L.G."/>
            <person name="Floudas D."/>
            <person name="Copeland A."/>
            <person name="Barry K.W."/>
            <person name="Cichocki N."/>
            <person name="Veneault-Fourrey C."/>
            <person name="LaButti K."/>
            <person name="Lindquist E.A."/>
            <person name="Lipzen A."/>
            <person name="Lundell T."/>
            <person name="Morin E."/>
            <person name="Murat C."/>
            <person name="Riley R."/>
            <person name="Ohm R."/>
            <person name="Sun H."/>
            <person name="Tunlid A."/>
            <person name="Henrissat B."/>
            <person name="Grigoriev I.V."/>
            <person name="Hibbett D.S."/>
            <person name="Martin F."/>
        </authorList>
    </citation>
    <scope>NUCLEOTIDE SEQUENCE [LARGE SCALE GENOMIC DNA]</scope>
    <source>
        <strain evidence="3 4">SS14</strain>
    </source>
</reference>
<keyword evidence="1" id="KW-0812">Transmembrane</keyword>
<dbReference type="InterPro" id="IPR045340">
    <property type="entry name" value="DUF6533"/>
</dbReference>
<evidence type="ECO:0000313" key="3">
    <source>
        <dbReference type="EMBL" id="KIJ31469.1"/>
    </source>
</evidence>
<keyword evidence="4" id="KW-1185">Reference proteome</keyword>
<dbReference type="HOGENOM" id="CLU_716045_0_0_1"/>
<dbReference type="AlphaFoldDB" id="A0A0C9UAB0"/>
<feature type="transmembrane region" description="Helical" evidence="1">
    <location>
        <begin position="84"/>
        <end position="106"/>
    </location>
</feature>
<evidence type="ECO:0000313" key="4">
    <source>
        <dbReference type="Proteomes" id="UP000054279"/>
    </source>
</evidence>
<keyword evidence="1" id="KW-0472">Membrane</keyword>
<organism evidence="3 4">
    <name type="scientific">Sphaerobolus stellatus (strain SS14)</name>
    <dbReference type="NCBI Taxonomy" id="990650"/>
    <lineage>
        <taxon>Eukaryota</taxon>
        <taxon>Fungi</taxon>
        <taxon>Dikarya</taxon>
        <taxon>Basidiomycota</taxon>
        <taxon>Agaricomycotina</taxon>
        <taxon>Agaricomycetes</taxon>
        <taxon>Phallomycetidae</taxon>
        <taxon>Geastrales</taxon>
        <taxon>Sphaerobolaceae</taxon>
        <taxon>Sphaerobolus</taxon>
    </lineage>
</organism>
<dbReference type="OrthoDB" id="3350812at2759"/>
<evidence type="ECO:0000259" key="2">
    <source>
        <dbReference type="Pfam" id="PF20151"/>
    </source>
</evidence>
<protein>
    <recommendedName>
        <fullName evidence="2">DUF6533 domain-containing protein</fullName>
    </recommendedName>
</protein>